<accession>A0ABU9HWY1</accession>
<keyword evidence="2" id="KW-1185">Reference proteome</keyword>
<evidence type="ECO:0000313" key="2">
    <source>
        <dbReference type="Proteomes" id="UP001464555"/>
    </source>
</evidence>
<protein>
    <submittedName>
        <fullName evidence="1">Uncharacterized protein</fullName>
    </submittedName>
</protein>
<dbReference type="RefSeq" id="WP_341696339.1">
    <property type="nucleotide sequence ID" value="NZ_JBBYHR010000003.1"/>
</dbReference>
<dbReference type="EMBL" id="JBBYHR010000003">
    <property type="protein sequence ID" value="MEL1244027.1"/>
    <property type="molecule type" value="Genomic_DNA"/>
</dbReference>
<name>A0ABU9HWY1_9FLAO</name>
<dbReference type="Proteomes" id="UP001464555">
    <property type="component" value="Unassembled WGS sequence"/>
</dbReference>
<organism evidence="1 2">
    <name type="scientific">Flavobacterium arundinis</name>
    <dbReference type="NCBI Taxonomy" id="3139143"/>
    <lineage>
        <taxon>Bacteria</taxon>
        <taxon>Pseudomonadati</taxon>
        <taxon>Bacteroidota</taxon>
        <taxon>Flavobacteriia</taxon>
        <taxon>Flavobacteriales</taxon>
        <taxon>Flavobacteriaceae</taxon>
        <taxon>Flavobacterium</taxon>
    </lineage>
</organism>
<gene>
    <name evidence="1" type="ORF">AAEO56_07125</name>
</gene>
<proteinExistence type="predicted"/>
<sequence length="124" mass="14606">MKKLALYTMMLLFVLQSTSYSYIVASFYINRDFIAENICINRFDAIPVCRGACYLTDQLKKESKKDHKLPNLKEKEVQLYLQEMTQLSVTGMPRNIYHRTIPPFREQLATSRFLYSIFHPPEMA</sequence>
<reference evidence="1 2" key="1">
    <citation type="submission" date="2024-04" db="EMBL/GenBank/DDBJ databases">
        <title>Flavobacterium sp. DGU11 16S ribosomal RNA gene Genome sequencing and assembly.</title>
        <authorList>
            <person name="Park S."/>
        </authorList>
    </citation>
    <scope>NUCLEOTIDE SEQUENCE [LARGE SCALE GENOMIC DNA]</scope>
    <source>
        <strain evidence="1 2">DGU11</strain>
    </source>
</reference>
<evidence type="ECO:0000313" key="1">
    <source>
        <dbReference type="EMBL" id="MEL1244027.1"/>
    </source>
</evidence>
<comment type="caution">
    <text evidence="1">The sequence shown here is derived from an EMBL/GenBank/DDBJ whole genome shotgun (WGS) entry which is preliminary data.</text>
</comment>